<gene>
    <name evidence="2" type="ORF">MVI01_56500</name>
</gene>
<dbReference type="Pfam" id="PF13349">
    <property type="entry name" value="DUF4097"/>
    <property type="match status" value="1"/>
</dbReference>
<dbReference type="EMBL" id="BJVY01000039">
    <property type="protein sequence ID" value="GEL73866.1"/>
    <property type="molecule type" value="Genomic_DNA"/>
</dbReference>
<accession>A0A511HJX1</accession>
<comment type="caution">
    <text evidence="2">The sequence shown here is derived from an EMBL/GenBank/DDBJ whole genome shotgun (WGS) entry which is preliminary data.</text>
</comment>
<reference evidence="2 3" key="1">
    <citation type="submission" date="2019-07" db="EMBL/GenBank/DDBJ databases">
        <title>Whole genome shotgun sequence of Myxococcus virescens NBRC 100334.</title>
        <authorList>
            <person name="Hosoyama A."/>
            <person name="Uohara A."/>
            <person name="Ohji S."/>
            <person name="Ichikawa N."/>
        </authorList>
    </citation>
    <scope>NUCLEOTIDE SEQUENCE [LARGE SCALE GENOMIC DNA]</scope>
    <source>
        <strain evidence="2 3">NBRC 100334</strain>
    </source>
</reference>
<dbReference type="AlphaFoldDB" id="A0A511HJX1"/>
<protein>
    <recommendedName>
        <fullName evidence="1">DUF4097 domain-containing protein</fullName>
    </recommendedName>
</protein>
<evidence type="ECO:0000313" key="3">
    <source>
        <dbReference type="Proteomes" id="UP000321224"/>
    </source>
</evidence>
<sequence>MKFTAKVPRRARLDLATVGGPVTVAGVKGRQSLATVNGRVDVSGSEERLDVSTVNGTVALAPRKVVATSVSSVGGDVRLKLPAQADVRLEFNTVGGRFNDSPARLGGREQTYGSGTHAVDVSTVGGSLTVQQ</sequence>
<evidence type="ECO:0000259" key="1">
    <source>
        <dbReference type="Pfam" id="PF13349"/>
    </source>
</evidence>
<evidence type="ECO:0000313" key="2">
    <source>
        <dbReference type="EMBL" id="GEL73866.1"/>
    </source>
</evidence>
<organism evidence="2 3">
    <name type="scientific">Myxococcus virescens</name>
    <dbReference type="NCBI Taxonomy" id="83456"/>
    <lineage>
        <taxon>Bacteria</taxon>
        <taxon>Pseudomonadati</taxon>
        <taxon>Myxococcota</taxon>
        <taxon>Myxococcia</taxon>
        <taxon>Myxococcales</taxon>
        <taxon>Cystobacterineae</taxon>
        <taxon>Myxococcaceae</taxon>
        <taxon>Myxococcus</taxon>
    </lineage>
</organism>
<proteinExistence type="predicted"/>
<dbReference type="Proteomes" id="UP000321224">
    <property type="component" value="Unassembled WGS sequence"/>
</dbReference>
<feature type="domain" description="DUF4097" evidence="1">
    <location>
        <begin position="13"/>
        <end position="130"/>
    </location>
</feature>
<dbReference type="InterPro" id="IPR025164">
    <property type="entry name" value="Toastrack_DUF4097"/>
</dbReference>
<dbReference type="RefSeq" id="WP_090492930.1">
    <property type="nucleotide sequence ID" value="NZ_BJVY01000039.1"/>
</dbReference>
<name>A0A511HJX1_9BACT</name>